<evidence type="ECO:0000313" key="3">
    <source>
        <dbReference type="RefSeq" id="XP_021095006.1"/>
    </source>
</evidence>
<dbReference type="PANTHER" id="PTHR39223">
    <property type="entry name" value="RIKEN CDNA 1700029H14 GENE"/>
    <property type="match status" value="1"/>
</dbReference>
<reference evidence="3" key="1">
    <citation type="submission" date="2025-08" db="UniProtKB">
        <authorList>
            <consortium name="RefSeq"/>
        </authorList>
    </citation>
    <scope>IDENTIFICATION</scope>
</reference>
<dbReference type="GeneID" id="101726574"/>
<dbReference type="InterPro" id="IPR040020">
    <property type="entry name" value="C13orf46-like"/>
</dbReference>
<keyword evidence="2" id="KW-1185">Reference proteome</keyword>
<dbReference type="RefSeq" id="XP_021095006.1">
    <property type="nucleotide sequence ID" value="XM_021239347.1"/>
</dbReference>
<feature type="compositionally biased region" description="Low complexity" evidence="1">
    <location>
        <begin position="14"/>
        <end position="28"/>
    </location>
</feature>
<organism evidence="2 3">
    <name type="scientific">Heterocephalus glaber</name>
    <name type="common">Naked mole rat</name>
    <dbReference type="NCBI Taxonomy" id="10181"/>
    <lineage>
        <taxon>Eukaryota</taxon>
        <taxon>Metazoa</taxon>
        <taxon>Chordata</taxon>
        <taxon>Craniata</taxon>
        <taxon>Vertebrata</taxon>
        <taxon>Euteleostomi</taxon>
        <taxon>Mammalia</taxon>
        <taxon>Eutheria</taxon>
        <taxon>Euarchontoglires</taxon>
        <taxon>Glires</taxon>
        <taxon>Rodentia</taxon>
        <taxon>Hystricomorpha</taxon>
        <taxon>Bathyergidae</taxon>
        <taxon>Heterocephalus</taxon>
    </lineage>
</organism>
<sequence length="247" mass="26916">MMEKDPAAHRRHQPGLGALPSGAAPGLAKVASEGPELQRSRSVGGLLQKGDPPSHPRKPHREQETEDQAHDPRTDKNDPSGQADLEEDRKEKDQDAQGTLDRNSGKMEPETKRRGVEASTKGEEEDTGCCSREAELSCLCPLAQSGLASPSPLGLTLASPLDSQEQELEPIKLVSHLEKEKPSAFVEIDLGDHTKEVTVRAVREEMWAQMDTGDLSEDETKTSWVCCIPCTTRRKTKRGVAAVEKAP</sequence>
<gene>
    <name evidence="3" type="primary">LOC101726574</name>
</gene>
<feature type="compositionally biased region" description="Basic and acidic residues" evidence="1">
    <location>
        <begin position="61"/>
        <end position="78"/>
    </location>
</feature>
<proteinExistence type="predicted"/>
<evidence type="ECO:0000313" key="2">
    <source>
        <dbReference type="Proteomes" id="UP000694906"/>
    </source>
</evidence>
<protein>
    <submittedName>
        <fullName evidence="3">Uncharacterized protein LOC101726574</fullName>
    </submittedName>
</protein>
<dbReference type="PANTHER" id="PTHR39223:SF1">
    <property type="entry name" value="RIKEN CDNA 1700029H14 GENE"/>
    <property type="match status" value="1"/>
</dbReference>
<name>A0AAX6RCB5_HETGA</name>
<feature type="compositionally biased region" description="Basic and acidic residues" evidence="1">
    <location>
        <begin position="103"/>
        <end position="122"/>
    </location>
</feature>
<dbReference type="CTD" id="128643743"/>
<dbReference type="AlphaFoldDB" id="A0AAX6RCB5"/>
<accession>A0AAX6RCB5</accession>
<dbReference type="Proteomes" id="UP000694906">
    <property type="component" value="Unplaced"/>
</dbReference>
<evidence type="ECO:0000256" key="1">
    <source>
        <dbReference type="SAM" id="MobiDB-lite"/>
    </source>
</evidence>
<feature type="region of interest" description="Disordered" evidence="1">
    <location>
        <begin position="1"/>
        <end position="128"/>
    </location>
</feature>